<dbReference type="GO" id="GO:0000724">
    <property type="term" value="P:double-strand break repair via homologous recombination"/>
    <property type="evidence" value="ECO:0007669"/>
    <property type="project" value="TreeGrafter"/>
</dbReference>
<keyword evidence="5" id="KW-1185">Reference proteome</keyword>
<dbReference type="Pfam" id="PF05160">
    <property type="entry name" value="DSS1_SEM1"/>
    <property type="match status" value="1"/>
</dbReference>
<comment type="subcellular location">
    <subcellularLocation>
        <location evidence="2">Nucleus</location>
    </subcellularLocation>
</comment>
<dbReference type="VEuPathDB" id="FungiDB:PSHT_01741"/>
<dbReference type="PANTHER" id="PTHR16771">
    <property type="entry name" value="26 PROTEASOME COMPLEX SUBUNIT DSS1"/>
    <property type="match status" value="1"/>
</dbReference>
<organism evidence="4 5">
    <name type="scientific">Puccinia striiformis</name>
    <dbReference type="NCBI Taxonomy" id="27350"/>
    <lineage>
        <taxon>Eukaryota</taxon>
        <taxon>Fungi</taxon>
        <taxon>Dikarya</taxon>
        <taxon>Basidiomycota</taxon>
        <taxon>Pucciniomycotina</taxon>
        <taxon>Pucciniomycetes</taxon>
        <taxon>Pucciniales</taxon>
        <taxon>Pucciniaceae</taxon>
        <taxon>Puccinia</taxon>
    </lineage>
</organism>
<evidence type="ECO:0000256" key="1">
    <source>
        <dbReference type="ARBA" id="ARBA00034491"/>
    </source>
</evidence>
<reference evidence="4" key="1">
    <citation type="submission" date="2017-12" db="EMBL/GenBank/DDBJ databases">
        <title>Gene loss provides genomic basis for host adaptation in cereal stripe rust fungi.</title>
        <authorList>
            <person name="Xia C."/>
        </authorList>
    </citation>
    <scope>NUCLEOTIDE SEQUENCE [LARGE SCALE GENOMIC DNA]</scope>
    <source>
        <strain evidence="4">93-210</strain>
    </source>
</reference>
<name>A0A2S4V2G3_9BASI</name>
<feature type="region of interest" description="Disordered" evidence="3">
    <location>
        <begin position="1"/>
        <end position="102"/>
    </location>
</feature>
<evidence type="ECO:0000256" key="3">
    <source>
        <dbReference type="SAM" id="MobiDB-lite"/>
    </source>
</evidence>
<feature type="compositionally biased region" description="Polar residues" evidence="3">
    <location>
        <begin position="74"/>
        <end position="87"/>
    </location>
</feature>
<feature type="compositionally biased region" description="Acidic residues" evidence="3">
    <location>
        <begin position="54"/>
        <end position="64"/>
    </location>
</feature>
<dbReference type="InterPro" id="IPR007834">
    <property type="entry name" value="DSS1_SEM1"/>
</dbReference>
<dbReference type="SMART" id="SM01385">
    <property type="entry name" value="DSS1_SEM1"/>
    <property type="match status" value="1"/>
</dbReference>
<protein>
    <recommendedName>
        <fullName evidence="2">26S proteasome complex subunit SEM1</fullName>
    </recommendedName>
</protein>
<accession>A0A2S4V2G3</accession>
<comment type="similarity">
    <text evidence="1 2">Belongs to the DSS1/SEM1 family.</text>
</comment>
<dbReference type="Proteomes" id="UP000239156">
    <property type="component" value="Unassembled WGS sequence"/>
</dbReference>
<dbReference type="GO" id="GO:0008541">
    <property type="term" value="C:proteasome regulatory particle, lid subcomplex"/>
    <property type="evidence" value="ECO:0007669"/>
    <property type="project" value="UniProtKB-UniRule"/>
</dbReference>
<dbReference type="GO" id="GO:0005634">
    <property type="term" value="C:nucleus"/>
    <property type="evidence" value="ECO:0007669"/>
    <property type="project" value="UniProtKB-SubCell"/>
</dbReference>
<comment type="caution">
    <text evidence="4">The sequence shown here is derived from an EMBL/GenBank/DDBJ whole genome shotgun (WGS) entry which is preliminary data.</text>
</comment>
<comment type="function">
    <text evidence="2">Component of the 26S proteasome, a multiprotein complex involved in the ATP-dependent degradation of ubiquitinated proteins.</text>
</comment>
<keyword evidence="2" id="KW-0539">Nucleus</keyword>
<keyword evidence="2" id="KW-0647">Proteasome</keyword>
<dbReference type="PANTHER" id="PTHR16771:SF0">
    <property type="entry name" value="26S PROTEASOME COMPLEX SUBUNIT SEM1"/>
    <property type="match status" value="1"/>
</dbReference>
<sequence length="147" mass="16002">MASNFWSGTFIGSWGSSTSNVKHHPNSNSKNQNSKLASDLNKSSAPNNPQQDTLGEDDEFEDFPVENWTAAESDISSLANTVDQAKQANGGRGTTAEGHANAKKVTMDDLWEDNWDDDVIESDFAHQLRAELEKTKSNGTGPTPMQT</sequence>
<dbReference type="GO" id="GO:0006406">
    <property type="term" value="P:mRNA export from nucleus"/>
    <property type="evidence" value="ECO:0007669"/>
    <property type="project" value="UniProtKB-UniRule"/>
</dbReference>
<evidence type="ECO:0000313" key="4">
    <source>
        <dbReference type="EMBL" id="POW03719.1"/>
    </source>
</evidence>
<gene>
    <name evidence="4" type="ORF">PSTT_10884</name>
</gene>
<evidence type="ECO:0000256" key="2">
    <source>
        <dbReference type="RuleBase" id="RU369057"/>
    </source>
</evidence>
<dbReference type="VEuPathDB" id="FungiDB:PSTT_10884"/>
<dbReference type="GO" id="GO:0043248">
    <property type="term" value="P:proteasome assembly"/>
    <property type="evidence" value="ECO:0007669"/>
    <property type="project" value="UniProtKB-UniRule"/>
</dbReference>
<dbReference type="EMBL" id="PKSL01000121">
    <property type="protein sequence ID" value="POW03719.1"/>
    <property type="molecule type" value="Genomic_DNA"/>
</dbReference>
<dbReference type="CDD" id="cd13768">
    <property type="entry name" value="DSS1_Sem1"/>
    <property type="match status" value="1"/>
</dbReference>
<dbReference type="AlphaFoldDB" id="A0A2S4V2G3"/>
<evidence type="ECO:0000313" key="5">
    <source>
        <dbReference type="Proteomes" id="UP000239156"/>
    </source>
</evidence>
<proteinExistence type="inferred from homology"/>
<feature type="compositionally biased region" description="Polar residues" evidence="3">
    <location>
        <begin position="14"/>
        <end position="53"/>
    </location>
</feature>